<dbReference type="Pfam" id="PF00753">
    <property type="entry name" value="Lactamase_B"/>
    <property type="match status" value="1"/>
</dbReference>
<dbReference type="PANTHER" id="PTHR46233:SF3">
    <property type="entry name" value="HYDROXYACYLGLUTATHIONE HYDROLASE GLOC"/>
    <property type="match status" value="1"/>
</dbReference>
<reference evidence="6" key="1">
    <citation type="submission" date="2018-05" db="EMBL/GenBank/DDBJ databases">
        <authorList>
            <person name="Lanie J.A."/>
            <person name="Ng W.-L."/>
            <person name="Kazmierczak K.M."/>
            <person name="Andrzejewski T.M."/>
            <person name="Davidsen T.M."/>
            <person name="Wayne K.J."/>
            <person name="Tettelin H."/>
            <person name="Glass J.I."/>
            <person name="Rusch D."/>
            <person name="Podicherti R."/>
            <person name="Tsui H.-C.T."/>
            <person name="Winkler M.E."/>
        </authorList>
    </citation>
    <scope>NUCLEOTIDE SEQUENCE</scope>
</reference>
<name>A0A382MSE6_9ZZZZ</name>
<accession>A0A382MSE6</accession>
<dbReference type="InterPro" id="IPR051453">
    <property type="entry name" value="MBL_Glyoxalase_II"/>
</dbReference>
<dbReference type="GO" id="GO:0016787">
    <property type="term" value="F:hydrolase activity"/>
    <property type="evidence" value="ECO:0007669"/>
    <property type="project" value="UniProtKB-KW"/>
</dbReference>
<proteinExistence type="predicted"/>
<keyword evidence="2" id="KW-0479">Metal-binding</keyword>
<dbReference type="InterPro" id="IPR036866">
    <property type="entry name" value="RibonucZ/Hydroxyglut_hydro"/>
</dbReference>
<feature type="domain" description="Metallo-beta-lactamase" evidence="5">
    <location>
        <begin position="5"/>
        <end position="184"/>
    </location>
</feature>
<dbReference type="Gene3D" id="3.60.15.10">
    <property type="entry name" value="Ribonuclease Z/Hydroxyacylglutathione hydrolase-like"/>
    <property type="match status" value="1"/>
</dbReference>
<evidence type="ECO:0000259" key="5">
    <source>
        <dbReference type="SMART" id="SM00849"/>
    </source>
</evidence>
<dbReference type="SMART" id="SM00849">
    <property type="entry name" value="Lactamase_B"/>
    <property type="match status" value="1"/>
</dbReference>
<dbReference type="InterPro" id="IPR001279">
    <property type="entry name" value="Metallo-B-lactamas"/>
</dbReference>
<evidence type="ECO:0000256" key="4">
    <source>
        <dbReference type="ARBA" id="ARBA00022833"/>
    </source>
</evidence>
<dbReference type="CDD" id="cd06262">
    <property type="entry name" value="metallo-hydrolase-like_MBL-fold"/>
    <property type="match status" value="1"/>
</dbReference>
<evidence type="ECO:0000256" key="2">
    <source>
        <dbReference type="ARBA" id="ARBA00022723"/>
    </source>
</evidence>
<comment type="cofactor">
    <cofactor evidence="1">
        <name>Zn(2+)</name>
        <dbReference type="ChEBI" id="CHEBI:29105"/>
    </cofactor>
</comment>
<evidence type="ECO:0000313" key="6">
    <source>
        <dbReference type="EMBL" id="SVC51646.1"/>
    </source>
</evidence>
<feature type="non-terminal residue" evidence="6">
    <location>
        <position position="1"/>
    </location>
</feature>
<dbReference type="AlphaFoldDB" id="A0A382MSE6"/>
<dbReference type="GO" id="GO:0046872">
    <property type="term" value="F:metal ion binding"/>
    <property type="evidence" value="ECO:0007669"/>
    <property type="project" value="UniProtKB-KW"/>
</dbReference>
<dbReference type="EMBL" id="UINC01095507">
    <property type="protein sequence ID" value="SVC51646.1"/>
    <property type="molecule type" value="Genomic_DNA"/>
</dbReference>
<keyword evidence="3" id="KW-0378">Hydrolase</keyword>
<protein>
    <recommendedName>
        <fullName evidence="5">Metallo-beta-lactamase domain-containing protein</fullName>
    </recommendedName>
</protein>
<sequence length="202" mass="22410">VGPLQCNCSILGNPLSGQAILIDPGGDAEMLLQMLADLDLQLVEIIHTHAHLDHFLASGKIKEATGARLSLHQQDSFLWDMLEEQCGMFGIPYEPAPPPDHWLEHEEEIQIQQIRGQCLHTPGHTPGSMSFLFKEEDLLIAGDTLFQGSIGRTDLWGGDFRTLEKSIREVLYQLDEETRVITGHGESTTIGSEIRTNAFVRG</sequence>
<dbReference type="SUPFAM" id="SSF56281">
    <property type="entry name" value="Metallo-hydrolase/oxidoreductase"/>
    <property type="match status" value="1"/>
</dbReference>
<organism evidence="6">
    <name type="scientific">marine metagenome</name>
    <dbReference type="NCBI Taxonomy" id="408172"/>
    <lineage>
        <taxon>unclassified sequences</taxon>
        <taxon>metagenomes</taxon>
        <taxon>ecological metagenomes</taxon>
    </lineage>
</organism>
<keyword evidence="4" id="KW-0862">Zinc</keyword>
<dbReference type="PANTHER" id="PTHR46233">
    <property type="entry name" value="HYDROXYACYLGLUTATHIONE HYDROLASE GLOC"/>
    <property type="match status" value="1"/>
</dbReference>
<evidence type="ECO:0000256" key="1">
    <source>
        <dbReference type="ARBA" id="ARBA00001947"/>
    </source>
</evidence>
<gene>
    <name evidence="6" type="ORF">METZ01_LOCUS304500</name>
</gene>
<evidence type="ECO:0000256" key="3">
    <source>
        <dbReference type="ARBA" id="ARBA00022801"/>
    </source>
</evidence>